<feature type="transmembrane region" description="Helical" evidence="1">
    <location>
        <begin position="106"/>
        <end position="129"/>
    </location>
</feature>
<dbReference type="EMBL" id="JAHBOH010000001">
    <property type="protein sequence ID" value="MBT0993596.1"/>
    <property type="molecule type" value="Genomic_DNA"/>
</dbReference>
<organism evidence="2 3">
    <name type="scientific">Cellulomonas fulva</name>
    <dbReference type="NCBI Taxonomy" id="2835530"/>
    <lineage>
        <taxon>Bacteria</taxon>
        <taxon>Bacillati</taxon>
        <taxon>Actinomycetota</taxon>
        <taxon>Actinomycetes</taxon>
        <taxon>Micrococcales</taxon>
        <taxon>Cellulomonadaceae</taxon>
        <taxon>Cellulomonas</taxon>
    </lineage>
</organism>
<feature type="transmembrane region" description="Helical" evidence="1">
    <location>
        <begin position="40"/>
        <end position="63"/>
    </location>
</feature>
<protein>
    <recommendedName>
        <fullName evidence="4">Major facilitator superfamily (MFS) profile domain-containing protein</fullName>
    </recommendedName>
</protein>
<feature type="transmembrane region" description="Helical" evidence="1">
    <location>
        <begin position="12"/>
        <end position="34"/>
    </location>
</feature>
<keyword evidence="1" id="KW-1133">Transmembrane helix</keyword>
<dbReference type="RefSeq" id="WP_214347433.1">
    <property type="nucleotide sequence ID" value="NZ_JAHBOH010000001.1"/>
</dbReference>
<proteinExistence type="predicted"/>
<keyword evidence="1" id="KW-0472">Membrane</keyword>
<reference evidence="2 3" key="1">
    <citation type="submission" date="2021-05" db="EMBL/GenBank/DDBJ databases">
        <title>Description of Cellulomonas sp. DKR-3 sp. nov.</title>
        <authorList>
            <person name="Dahal R.H."/>
            <person name="Chaudhary D.K."/>
        </authorList>
    </citation>
    <scope>NUCLEOTIDE SEQUENCE [LARGE SCALE GENOMIC DNA]</scope>
    <source>
        <strain evidence="2 3">DKR-3</strain>
    </source>
</reference>
<sequence length="142" mass="13945">MTGVEVYGRGLLLGACTGSAAGAVGGFVLMLASYDALGGLAVGGMAGLVVGALAAACLGPLLVRRARARAGAPTRADRAAFAALTLLVSVGVWLFVTAGADELEPLAVVAGALSTAVAVASITFGLTWAMCPTTTRPIRALT</sequence>
<dbReference type="Proteomes" id="UP000722125">
    <property type="component" value="Unassembled WGS sequence"/>
</dbReference>
<gene>
    <name evidence="2" type="ORF">KIN34_04760</name>
</gene>
<comment type="caution">
    <text evidence="2">The sequence shown here is derived from an EMBL/GenBank/DDBJ whole genome shotgun (WGS) entry which is preliminary data.</text>
</comment>
<accession>A0ABS5TWS3</accession>
<keyword evidence="1" id="KW-0812">Transmembrane</keyword>
<keyword evidence="3" id="KW-1185">Reference proteome</keyword>
<evidence type="ECO:0008006" key="4">
    <source>
        <dbReference type="Google" id="ProtNLM"/>
    </source>
</evidence>
<evidence type="ECO:0000313" key="3">
    <source>
        <dbReference type="Proteomes" id="UP000722125"/>
    </source>
</evidence>
<name>A0ABS5TWS3_9CELL</name>
<feature type="transmembrane region" description="Helical" evidence="1">
    <location>
        <begin position="79"/>
        <end position="100"/>
    </location>
</feature>
<evidence type="ECO:0000256" key="1">
    <source>
        <dbReference type="SAM" id="Phobius"/>
    </source>
</evidence>
<evidence type="ECO:0000313" key="2">
    <source>
        <dbReference type="EMBL" id="MBT0993596.1"/>
    </source>
</evidence>